<accession>A0A1G1Y3N9</accession>
<dbReference type="Proteomes" id="UP000178747">
    <property type="component" value="Unassembled WGS sequence"/>
</dbReference>
<dbReference type="AlphaFoldDB" id="A0A1G1Y3N9"/>
<gene>
    <name evidence="1" type="ORF">A3J62_01950</name>
</gene>
<reference evidence="1 2" key="1">
    <citation type="journal article" date="2016" name="Nat. Commun.">
        <title>Thousands of microbial genomes shed light on interconnected biogeochemical processes in an aquifer system.</title>
        <authorList>
            <person name="Anantharaman K."/>
            <person name="Brown C.T."/>
            <person name="Hug L.A."/>
            <person name="Sharon I."/>
            <person name="Castelle C.J."/>
            <person name="Probst A.J."/>
            <person name="Thomas B.C."/>
            <person name="Singh A."/>
            <person name="Wilkins M.J."/>
            <person name="Karaoz U."/>
            <person name="Brodie E.L."/>
            <person name="Williams K.H."/>
            <person name="Hubbard S.S."/>
            <person name="Banfield J.F."/>
        </authorList>
    </citation>
    <scope>NUCLEOTIDE SEQUENCE [LARGE SCALE GENOMIC DNA]</scope>
</reference>
<protein>
    <submittedName>
        <fullName evidence="1">Uncharacterized protein</fullName>
    </submittedName>
</protein>
<comment type="caution">
    <text evidence="1">The sequence shown here is derived from an EMBL/GenBank/DDBJ whole genome shotgun (WGS) entry which is preliminary data.</text>
</comment>
<dbReference type="EMBL" id="MHIH01000070">
    <property type="protein sequence ID" value="OGY46804.1"/>
    <property type="molecule type" value="Genomic_DNA"/>
</dbReference>
<sequence length="112" mass="12583">MIMKAMESEVVGLIQRLEADSRGAEVLSQHLLDAINGELNRGHLEGIFIATIGRGGDLLLFKVVRNPLRPLGGLKVLPFCHILEENAWFTCTRQRFLRAVSLARQVLSFRRS</sequence>
<evidence type="ECO:0000313" key="2">
    <source>
        <dbReference type="Proteomes" id="UP000178747"/>
    </source>
</evidence>
<proteinExistence type="predicted"/>
<organism evidence="1 2">
    <name type="scientific">Candidatus Buchananbacteria bacterium RIFCSPHIGHO2_02_FULL_38_8</name>
    <dbReference type="NCBI Taxonomy" id="1797538"/>
    <lineage>
        <taxon>Bacteria</taxon>
        <taxon>Candidatus Buchananiibacteriota</taxon>
    </lineage>
</organism>
<name>A0A1G1Y3N9_9BACT</name>
<evidence type="ECO:0000313" key="1">
    <source>
        <dbReference type="EMBL" id="OGY46804.1"/>
    </source>
</evidence>